<sequence>MKIFLSFSVNKNLIIKKITSSFSLICFVKQYIKNLKSYIKLTFEFKIERLISKIDKGVKWKK</sequence>
<proteinExistence type="predicted"/>
<keyword evidence="2" id="KW-1185">Reference proteome</keyword>
<gene>
    <name evidence="1" type="ORF">CK556_03735</name>
</gene>
<reference evidence="1 2" key="1">
    <citation type="submission" date="2017-08" db="EMBL/GenBank/DDBJ databases">
        <title>Complete Genome Sequence of Mesoplasma chauliocola.</title>
        <authorList>
            <person name="Knight T.F.Jr."/>
            <person name="Citino T."/>
        </authorList>
    </citation>
    <scope>NUCLEOTIDE SEQUENCE [LARGE SCALE GENOMIC DNA]</scope>
    <source>
        <strain evidence="1 2">CHPA-2</strain>
    </source>
</reference>
<protein>
    <submittedName>
        <fullName evidence="1">Uncharacterized protein</fullName>
    </submittedName>
</protein>
<evidence type="ECO:0000313" key="1">
    <source>
        <dbReference type="EMBL" id="ASZ09436.1"/>
    </source>
</evidence>
<dbReference type="AlphaFoldDB" id="A0A249SP82"/>
<name>A0A249SP82_9MOLU</name>
<dbReference type="KEGG" id="mchc:CK556_03735"/>
<organism evidence="1 2">
    <name type="scientific">Mesoplasma chauliocola</name>
    <dbReference type="NCBI Taxonomy" id="216427"/>
    <lineage>
        <taxon>Bacteria</taxon>
        <taxon>Bacillati</taxon>
        <taxon>Mycoplasmatota</taxon>
        <taxon>Mollicutes</taxon>
        <taxon>Entomoplasmatales</taxon>
        <taxon>Entomoplasmataceae</taxon>
        <taxon>Mesoplasma</taxon>
    </lineage>
</organism>
<dbReference type="Proteomes" id="UP000232229">
    <property type="component" value="Chromosome"/>
</dbReference>
<accession>A0A249SP82</accession>
<dbReference type="EMBL" id="CP023173">
    <property type="protein sequence ID" value="ASZ09436.1"/>
    <property type="molecule type" value="Genomic_DNA"/>
</dbReference>
<evidence type="ECO:0000313" key="2">
    <source>
        <dbReference type="Proteomes" id="UP000232229"/>
    </source>
</evidence>